<comment type="caution">
    <text evidence="2">The sequence shown here is derived from an EMBL/GenBank/DDBJ whole genome shotgun (WGS) entry which is preliminary data.</text>
</comment>
<organism evidence="2 3">
    <name type="scientific">Rhizobium phaseoli</name>
    <dbReference type="NCBI Taxonomy" id="396"/>
    <lineage>
        <taxon>Bacteria</taxon>
        <taxon>Pseudomonadati</taxon>
        <taxon>Pseudomonadota</taxon>
        <taxon>Alphaproteobacteria</taxon>
        <taxon>Hyphomicrobiales</taxon>
        <taxon>Rhizobiaceae</taxon>
        <taxon>Rhizobium/Agrobacterium group</taxon>
        <taxon>Rhizobium</taxon>
    </lineage>
</organism>
<evidence type="ECO:0000313" key="2">
    <source>
        <dbReference type="EMBL" id="NEJ69555.1"/>
    </source>
</evidence>
<dbReference type="PROSITE" id="PS51273">
    <property type="entry name" value="GATASE_TYPE_1"/>
    <property type="match status" value="1"/>
</dbReference>
<name>A0A7K3U885_9HYPH</name>
<dbReference type="InterPro" id="IPR017926">
    <property type="entry name" value="GATASE"/>
</dbReference>
<proteinExistence type="predicted"/>
<dbReference type="AlphaFoldDB" id="A0A7K3U885"/>
<dbReference type="PANTHER" id="PTHR42695">
    <property type="entry name" value="GLUTAMINE AMIDOTRANSFERASE YLR126C-RELATED"/>
    <property type="match status" value="1"/>
</dbReference>
<dbReference type="EMBL" id="WUFT01000002">
    <property type="protein sequence ID" value="NEJ69555.1"/>
    <property type="molecule type" value="Genomic_DNA"/>
</dbReference>
<dbReference type="RefSeq" id="WP_164006592.1">
    <property type="nucleotide sequence ID" value="NZ_WUFT01000002.1"/>
</dbReference>
<sequence length="225" mass="24447">MRLGILQTGHAPDELLENFGDYDLLFRRLLGESTFDYVTYPVVDDIFPDSVESADGWLITGSRYSVNDPDPWIGKLIALIRQIKASGRPMVGICFGHQAIAKALGGAVGENPAGWIAGASEYRTPEGAPDRTLLAWHKEQILTLPGEAEIVSGSSACPHAVLRYGDVALTYQAHPEFTADFIRGLVVTRGQSLTDGIKNRASNADDAEIARARTSAEIATFLKFR</sequence>
<dbReference type="Proteomes" id="UP000471753">
    <property type="component" value="Unassembled WGS sequence"/>
</dbReference>
<protein>
    <submittedName>
        <fullName evidence="2">Type 1 glutamine amidotransferase</fullName>
    </submittedName>
</protein>
<dbReference type="CDD" id="cd01741">
    <property type="entry name" value="GATase1_1"/>
    <property type="match status" value="1"/>
</dbReference>
<dbReference type="GO" id="GO:0016740">
    <property type="term" value="F:transferase activity"/>
    <property type="evidence" value="ECO:0007669"/>
    <property type="project" value="UniProtKB-KW"/>
</dbReference>
<gene>
    <name evidence="2" type="ORF">GR197_03220</name>
</gene>
<dbReference type="InterPro" id="IPR029062">
    <property type="entry name" value="Class_I_gatase-like"/>
</dbReference>
<dbReference type="InterPro" id="IPR044992">
    <property type="entry name" value="ChyE-like"/>
</dbReference>
<dbReference type="Gene3D" id="3.40.50.880">
    <property type="match status" value="1"/>
</dbReference>
<reference evidence="2 3" key="1">
    <citation type="submission" date="2019-12" db="EMBL/GenBank/DDBJ databases">
        <title>Rhizobium genotypes associated with high levels of biological nitrogen fixation by grain legumes in a temperate-maritime cropping system.</title>
        <authorList>
            <person name="Maluk M."/>
            <person name="Francesc Ferrando Molina F."/>
            <person name="Lopez Del Egido L."/>
            <person name="Lafos M."/>
            <person name="Langarica-Fuentes A."/>
            <person name="Gebre Yohannes G."/>
            <person name="Young M.W."/>
            <person name="Martin P."/>
            <person name="Gantlett R."/>
            <person name="Kenicer G."/>
            <person name="Hawes C."/>
            <person name="Begg G.S."/>
            <person name="Quilliam R.S."/>
            <person name="Squire G.R."/>
            <person name="Poole P.S."/>
            <person name="Young P.W."/>
            <person name="Iannetta P.M."/>
            <person name="James E.K."/>
        </authorList>
    </citation>
    <scope>NUCLEOTIDE SEQUENCE [LARGE SCALE GENOMIC DNA]</scope>
    <source>
        <strain evidence="2 3">JHI366</strain>
    </source>
</reference>
<dbReference type="Pfam" id="PF00117">
    <property type="entry name" value="GATase"/>
    <property type="match status" value="1"/>
</dbReference>
<evidence type="ECO:0000259" key="1">
    <source>
        <dbReference type="Pfam" id="PF00117"/>
    </source>
</evidence>
<accession>A0A7K3U885</accession>
<dbReference type="GO" id="GO:0005829">
    <property type="term" value="C:cytosol"/>
    <property type="evidence" value="ECO:0007669"/>
    <property type="project" value="TreeGrafter"/>
</dbReference>
<keyword evidence="2" id="KW-0315">Glutamine amidotransferase</keyword>
<feature type="domain" description="Glutamine amidotransferase" evidence="1">
    <location>
        <begin position="51"/>
        <end position="179"/>
    </location>
</feature>
<evidence type="ECO:0000313" key="3">
    <source>
        <dbReference type="Proteomes" id="UP000471753"/>
    </source>
</evidence>
<dbReference type="SUPFAM" id="SSF52317">
    <property type="entry name" value="Class I glutamine amidotransferase-like"/>
    <property type="match status" value="1"/>
</dbReference>
<dbReference type="PANTHER" id="PTHR42695:SF5">
    <property type="entry name" value="GLUTAMINE AMIDOTRANSFERASE YLR126C-RELATED"/>
    <property type="match status" value="1"/>
</dbReference>
<keyword evidence="2" id="KW-0808">Transferase</keyword>